<reference evidence="10" key="1">
    <citation type="submission" date="2016-03" db="EMBL/GenBank/DDBJ databases">
        <authorList>
            <person name="Devillers Hugo."/>
        </authorList>
    </citation>
    <scope>NUCLEOTIDE SEQUENCE [LARGE SCALE GENOMIC DNA]</scope>
</reference>
<feature type="transmembrane region" description="Helical" evidence="8">
    <location>
        <begin position="223"/>
        <end position="240"/>
    </location>
</feature>
<dbReference type="GO" id="GO:0010945">
    <property type="term" value="F:coenzyme A diphosphatase activity"/>
    <property type="evidence" value="ECO:0007669"/>
    <property type="project" value="InterPro"/>
</dbReference>
<evidence type="ECO:0000256" key="5">
    <source>
        <dbReference type="ARBA" id="ARBA00022989"/>
    </source>
</evidence>
<accession>A0A1G4KKD4</accession>
<evidence type="ECO:0000256" key="6">
    <source>
        <dbReference type="ARBA" id="ARBA00023098"/>
    </source>
</evidence>
<dbReference type="Pfam" id="PF10261">
    <property type="entry name" value="FIT"/>
    <property type="match status" value="2"/>
</dbReference>
<evidence type="ECO:0000256" key="2">
    <source>
        <dbReference type="ARBA" id="ARBA00022692"/>
    </source>
</evidence>
<sequence>MNKIIDTKAFLLVYPCILVQGALVNLIAGASRLEHQRDTYYILSSKNWINQIFAYRGNLIWTILYVALASFQIHMRVSRSGALPLDARSSRRDSLMRTVKPYLVKLALKNLALTLVFLIIDRTFIWTGGSCSISDTKSAEVCRHQGGNWENGFDISGHFCFLTTVSLVLWLELSASQKYMSINDIVSSRSWHFLRASVVFVLVTWAFVLSVTAIYYHTFLEKVLGLAMGYICPGIMYWAIPAHQKLSSLLY</sequence>
<dbReference type="GO" id="GO:0005789">
    <property type="term" value="C:endoplasmic reticulum membrane"/>
    <property type="evidence" value="ECO:0007669"/>
    <property type="project" value="UniProtKB-SubCell"/>
</dbReference>
<feature type="transmembrane region" description="Helical" evidence="8">
    <location>
        <begin position="155"/>
        <end position="173"/>
    </location>
</feature>
<organism evidence="9 10">
    <name type="scientific">Lachancea nothofagi CBS 11611</name>
    <dbReference type="NCBI Taxonomy" id="1266666"/>
    <lineage>
        <taxon>Eukaryota</taxon>
        <taxon>Fungi</taxon>
        <taxon>Dikarya</taxon>
        <taxon>Ascomycota</taxon>
        <taxon>Saccharomycotina</taxon>
        <taxon>Saccharomycetes</taxon>
        <taxon>Saccharomycetales</taxon>
        <taxon>Saccharomycetaceae</taxon>
        <taxon>Lachancea</taxon>
    </lineage>
</organism>
<evidence type="ECO:0000313" key="9">
    <source>
        <dbReference type="EMBL" id="SCV05029.1"/>
    </source>
</evidence>
<gene>
    <name evidence="9" type="ORF">LANO_0G16930G</name>
</gene>
<protein>
    <submittedName>
        <fullName evidence="9">LANO_0G16930g1_1</fullName>
    </submittedName>
</protein>
<feature type="transmembrane region" description="Helical" evidence="8">
    <location>
        <begin position="193"/>
        <end position="217"/>
    </location>
</feature>
<dbReference type="Proteomes" id="UP000189911">
    <property type="component" value="Chromosome G"/>
</dbReference>
<dbReference type="PANTHER" id="PTHR23129">
    <property type="entry name" value="ACYL-COENZYME A DIPHOSPHATASE FITM2"/>
    <property type="match status" value="1"/>
</dbReference>
<feature type="transmembrane region" description="Helical" evidence="8">
    <location>
        <begin position="53"/>
        <end position="71"/>
    </location>
</feature>
<dbReference type="GO" id="GO:0008654">
    <property type="term" value="P:phospholipid biosynthetic process"/>
    <property type="evidence" value="ECO:0007669"/>
    <property type="project" value="TreeGrafter"/>
</dbReference>
<dbReference type="PANTHER" id="PTHR23129:SF0">
    <property type="entry name" value="ACYL-COENZYME A DIPHOSPHATASE FITM2"/>
    <property type="match status" value="1"/>
</dbReference>
<keyword evidence="5 8" id="KW-1133">Transmembrane helix</keyword>
<proteinExistence type="predicted"/>
<keyword evidence="2 8" id="KW-0812">Transmembrane</keyword>
<dbReference type="GO" id="GO:0034389">
    <property type="term" value="P:lipid droplet organization"/>
    <property type="evidence" value="ECO:0007669"/>
    <property type="project" value="TreeGrafter"/>
</dbReference>
<name>A0A1G4KKD4_9SACH</name>
<dbReference type="EMBL" id="LT598453">
    <property type="protein sequence ID" value="SCV05029.1"/>
    <property type="molecule type" value="Genomic_DNA"/>
</dbReference>
<keyword evidence="7 8" id="KW-0472">Membrane</keyword>
<evidence type="ECO:0000256" key="3">
    <source>
        <dbReference type="ARBA" id="ARBA00022801"/>
    </source>
</evidence>
<keyword evidence="4" id="KW-0256">Endoplasmic reticulum</keyword>
<evidence type="ECO:0000256" key="7">
    <source>
        <dbReference type="ARBA" id="ARBA00023136"/>
    </source>
</evidence>
<dbReference type="AlphaFoldDB" id="A0A1G4KKD4"/>
<comment type="subcellular location">
    <subcellularLocation>
        <location evidence="1">Endoplasmic reticulum membrane</location>
        <topology evidence="1">Multi-pass membrane protein</topology>
    </subcellularLocation>
</comment>
<dbReference type="OrthoDB" id="5579088at2759"/>
<evidence type="ECO:0000313" key="10">
    <source>
        <dbReference type="Proteomes" id="UP000189911"/>
    </source>
</evidence>
<dbReference type="GO" id="GO:0019915">
    <property type="term" value="P:lipid storage"/>
    <property type="evidence" value="ECO:0007669"/>
    <property type="project" value="InterPro"/>
</dbReference>
<keyword evidence="10" id="KW-1185">Reference proteome</keyword>
<keyword evidence="6" id="KW-0443">Lipid metabolism</keyword>
<evidence type="ECO:0000256" key="4">
    <source>
        <dbReference type="ARBA" id="ARBA00022824"/>
    </source>
</evidence>
<evidence type="ECO:0000256" key="1">
    <source>
        <dbReference type="ARBA" id="ARBA00004477"/>
    </source>
</evidence>
<feature type="transmembrane region" description="Helical" evidence="8">
    <location>
        <begin position="12"/>
        <end position="33"/>
    </location>
</feature>
<keyword evidence="3" id="KW-0378">Hydrolase</keyword>
<dbReference type="InterPro" id="IPR019388">
    <property type="entry name" value="FIT"/>
</dbReference>
<evidence type="ECO:0000256" key="8">
    <source>
        <dbReference type="SAM" id="Phobius"/>
    </source>
</evidence>